<reference evidence="3" key="1">
    <citation type="journal article" date="2021" name="Genome Biol. Evol.">
        <title>A High-Quality Reference Genome for a Parasitic Bivalve with Doubly Uniparental Inheritance (Bivalvia: Unionida).</title>
        <authorList>
            <person name="Smith C.H."/>
        </authorList>
    </citation>
    <scope>NUCLEOTIDE SEQUENCE</scope>
    <source>
        <strain evidence="3">CHS0354</strain>
    </source>
</reference>
<name>A0AAE0S1P7_9BIVA</name>
<evidence type="ECO:0000313" key="4">
    <source>
        <dbReference type="Proteomes" id="UP001195483"/>
    </source>
</evidence>
<dbReference type="InterPro" id="IPR013783">
    <property type="entry name" value="Ig-like_fold"/>
</dbReference>
<dbReference type="Gene3D" id="2.60.40.10">
    <property type="entry name" value="Immunoglobulins"/>
    <property type="match status" value="1"/>
</dbReference>
<comment type="caution">
    <text evidence="3">The sequence shown here is derived from an EMBL/GenBank/DDBJ whole genome shotgun (WGS) entry which is preliminary data.</text>
</comment>
<keyword evidence="1" id="KW-0812">Transmembrane</keyword>
<keyword evidence="1" id="KW-0472">Membrane</keyword>
<proteinExistence type="predicted"/>
<keyword evidence="2" id="KW-0732">Signal</keyword>
<feature type="signal peptide" evidence="2">
    <location>
        <begin position="1"/>
        <end position="26"/>
    </location>
</feature>
<feature type="chain" id="PRO_5041956559" description="Ig-like domain-containing protein" evidence="2">
    <location>
        <begin position="27"/>
        <end position="317"/>
    </location>
</feature>
<reference evidence="3" key="3">
    <citation type="submission" date="2023-05" db="EMBL/GenBank/DDBJ databases">
        <authorList>
            <person name="Smith C.H."/>
        </authorList>
    </citation>
    <scope>NUCLEOTIDE SEQUENCE</scope>
    <source>
        <strain evidence="3">CHS0354</strain>
        <tissue evidence="3">Mantle</tissue>
    </source>
</reference>
<gene>
    <name evidence="3" type="ORF">CHS0354_025606</name>
</gene>
<accession>A0AAE0S1P7</accession>
<evidence type="ECO:0000256" key="2">
    <source>
        <dbReference type="SAM" id="SignalP"/>
    </source>
</evidence>
<keyword evidence="4" id="KW-1185">Reference proteome</keyword>
<evidence type="ECO:0000313" key="3">
    <source>
        <dbReference type="EMBL" id="KAK3583474.1"/>
    </source>
</evidence>
<dbReference type="AlphaFoldDB" id="A0AAE0S1P7"/>
<evidence type="ECO:0000256" key="1">
    <source>
        <dbReference type="SAM" id="Phobius"/>
    </source>
</evidence>
<reference evidence="3" key="2">
    <citation type="journal article" date="2021" name="Genome Biol. Evol.">
        <title>Developing a high-quality reference genome for a parasitic bivalve with doubly uniparental inheritance (Bivalvia: Unionida).</title>
        <authorList>
            <person name="Smith C.H."/>
        </authorList>
    </citation>
    <scope>NUCLEOTIDE SEQUENCE</scope>
    <source>
        <strain evidence="3">CHS0354</strain>
        <tissue evidence="3">Mantle</tissue>
    </source>
</reference>
<feature type="transmembrane region" description="Helical" evidence="1">
    <location>
        <begin position="242"/>
        <end position="267"/>
    </location>
</feature>
<evidence type="ECO:0008006" key="5">
    <source>
        <dbReference type="Google" id="ProtNLM"/>
    </source>
</evidence>
<dbReference type="Proteomes" id="UP001195483">
    <property type="component" value="Unassembled WGS sequence"/>
</dbReference>
<keyword evidence="1" id="KW-1133">Transmembrane helix</keyword>
<organism evidence="3 4">
    <name type="scientific">Potamilus streckersoni</name>
    <dbReference type="NCBI Taxonomy" id="2493646"/>
    <lineage>
        <taxon>Eukaryota</taxon>
        <taxon>Metazoa</taxon>
        <taxon>Spiralia</taxon>
        <taxon>Lophotrochozoa</taxon>
        <taxon>Mollusca</taxon>
        <taxon>Bivalvia</taxon>
        <taxon>Autobranchia</taxon>
        <taxon>Heteroconchia</taxon>
        <taxon>Palaeoheterodonta</taxon>
        <taxon>Unionida</taxon>
        <taxon>Unionoidea</taxon>
        <taxon>Unionidae</taxon>
        <taxon>Ambleminae</taxon>
        <taxon>Lampsilini</taxon>
        <taxon>Potamilus</taxon>
    </lineage>
</organism>
<sequence length="317" mass="35431">MMVKPLHCCVFLPVTLLAAFCTDTSSKFVCIGDSVLVFQDITSTSFQDNTSTSFNNDIIILKTFGIKSEAIMKFSMQNVSNKYSIPPKFKDKVSFENGSILIHNFQTSDEASYSMLYNESPKRKNVDICVLAPPTKRCKPRIIEDENVLTVSLDDHNFCGKPVVSVHWIEYPNNSNVDETIIILPPGTKSGKYRACIDGEALKCVKNSTERDNCVNYTTQSMRGNNDQATSSDIPQRKTSDFTTVVIVPTVLISLVLGCVILIIIILRRQFGNFFKLKTETERRLLALPMVNQPLVGEVCSSDGEESNNETEEETHV</sequence>
<dbReference type="EMBL" id="JAEAOA010001522">
    <property type="protein sequence ID" value="KAK3583474.1"/>
    <property type="molecule type" value="Genomic_DNA"/>
</dbReference>
<protein>
    <recommendedName>
        <fullName evidence="5">Ig-like domain-containing protein</fullName>
    </recommendedName>
</protein>